<accession>A0AAI9DBA2</accession>
<comment type="caution">
    <text evidence="1">The sequence shown here is derived from an EMBL/GenBank/DDBJ whole genome shotgun (WGS) entry which is preliminary data.</text>
</comment>
<protein>
    <submittedName>
        <fullName evidence="1">Uncharacterized protein</fullName>
    </submittedName>
</protein>
<gene>
    <name evidence="1" type="ORF">RG298_001644</name>
</gene>
<name>A0AAI9DBA2_PROST</name>
<reference evidence="1" key="1">
    <citation type="submission" date="2024-02" db="EMBL/GenBank/DDBJ databases">
        <authorList>
            <consortium name="Clinical and Environmental Microbiology Branch: Whole genome sequencing antimicrobial resistance pathogens in the healthcare setting"/>
        </authorList>
    </citation>
    <scope>NUCLEOTIDE SEQUENCE</scope>
    <source>
        <strain evidence="1">2021GO-0154</strain>
    </source>
</reference>
<dbReference type="AlphaFoldDB" id="A0AAI9DBA2"/>
<evidence type="ECO:0000313" key="1">
    <source>
        <dbReference type="EMBL" id="EMJ5133934.1"/>
    </source>
</evidence>
<dbReference type="EMBL" id="ABMABF030000005">
    <property type="protein sequence ID" value="EMJ5133934.1"/>
    <property type="molecule type" value="Genomic_DNA"/>
</dbReference>
<proteinExistence type="predicted"/>
<sequence>MSNQNEGVFSGVVFVNSDLSLEERVTALEKQLTDLQAAMSCDLSVANANILQVQAAIDANEQAFAKAVKDVLAKDFATGGTLKKLLA</sequence>
<organism evidence="1">
    <name type="scientific">Providencia stuartii</name>
    <dbReference type="NCBI Taxonomy" id="588"/>
    <lineage>
        <taxon>Bacteria</taxon>
        <taxon>Pseudomonadati</taxon>
        <taxon>Pseudomonadota</taxon>
        <taxon>Gammaproteobacteria</taxon>
        <taxon>Enterobacterales</taxon>
        <taxon>Morganellaceae</taxon>
        <taxon>Providencia</taxon>
    </lineage>
</organism>